<keyword evidence="4" id="KW-1185">Reference proteome</keyword>
<reference evidence="4" key="1">
    <citation type="journal article" date="2019" name="Int. J. Syst. Evol. Microbiol.">
        <title>The Global Catalogue of Microorganisms (GCM) 10K type strain sequencing project: providing services to taxonomists for standard genome sequencing and annotation.</title>
        <authorList>
            <consortium name="The Broad Institute Genomics Platform"/>
            <consortium name="The Broad Institute Genome Sequencing Center for Infectious Disease"/>
            <person name="Wu L."/>
            <person name="Ma J."/>
        </authorList>
    </citation>
    <scope>NUCLEOTIDE SEQUENCE [LARGE SCALE GENOMIC DNA]</scope>
    <source>
        <strain evidence="4">JCM 4087</strain>
    </source>
</reference>
<dbReference type="Pfam" id="PF01551">
    <property type="entry name" value="Peptidase_M23"/>
    <property type="match status" value="1"/>
</dbReference>
<gene>
    <name evidence="3" type="ORF">ACFPT7_00625</name>
</gene>
<dbReference type="Gene3D" id="2.70.70.10">
    <property type="entry name" value="Glucose Permease (Domain IIA)"/>
    <property type="match status" value="1"/>
</dbReference>
<keyword evidence="3" id="KW-0378">Hydrolase</keyword>
<protein>
    <submittedName>
        <fullName evidence="3">M23 family metallopeptidase</fullName>
        <ecNumber evidence="3">3.4.24.-</ecNumber>
    </submittedName>
</protein>
<dbReference type="EC" id="3.4.24.-" evidence="3"/>
<dbReference type="PANTHER" id="PTHR21666:SF289">
    <property type="entry name" value="L-ALA--D-GLU ENDOPEPTIDASE"/>
    <property type="match status" value="1"/>
</dbReference>
<dbReference type="RefSeq" id="WP_263335105.1">
    <property type="nucleotide sequence ID" value="NZ_JAGSYH010000002.1"/>
</dbReference>
<feature type="domain" description="M23ase beta-sheet core" evidence="2">
    <location>
        <begin position="31"/>
        <end position="117"/>
    </location>
</feature>
<evidence type="ECO:0000256" key="1">
    <source>
        <dbReference type="ARBA" id="ARBA00022729"/>
    </source>
</evidence>
<dbReference type="CDD" id="cd12797">
    <property type="entry name" value="M23_peptidase"/>
    <property type="match status" value="1"/>
</dbReference>
<dbReference type="InterPro" id="IPR011055">
    <property type="entry name" value="Dup_hybrid_motif"/>
</dbReference>
<name>A0ABW1E9X2_9BACT</name>
<sequence length="181" mass="20029">MRFPLPFVPATSYKGGNGFGASRDSVRKGLKHAANDLAADPGTPVLAMDDGVVLQDPYLFFFNTYALEVRHPQFIARYCEIDRKAEVKAGDKVSAGQVIAYVGDQPGQDMLHLEFFRGNKVGDLSTPKGTHPPFDRRDDVFDGATILDLATHSDLKAEDDWLVVTEPDGRKFLKTMQLKDI</sequence>
<dbReference type="InterPro" id="IPR016047">
    <property type="entry name" value="M23ase_b-sheet_dom"/>
</dbReference>
<dbReference type="Proteomes" id="UP001596091">
    <property type="component" value="Unassembled WGS sequence"/>
</dbReference>
<organism evidence="3 4">
    <name type="scientific">Acidicapsa dinghuensis</name>
    <dbReference type="NCBI Taxonomy" id="2218256"/>
    <lineage>
        <taxon>Bacteria</taxon>
        <taxon>Pseudomonadati</taxon>
        <taxon>Acidobacteriota</taxon>
        <taxon>Terriglobia</taxon>
        <taxon>Terriglobales</taxon>
        <taxon>Acidobacteriaceae</taxon>
        <taxon>Acidicapsa</taxon>
    </lineage>
</organism>
<accession>A0ABW1E9X2</accession>
<evidence type="ECO:0000259" key="2">
    <source>
        <dbReference type="Pfam" id="PF01551"/>
    </source>
</evidence>
<comment type="caution">
    <text evidence="3">The sequence shown here is derived from an EMBL/GenBank/DDBJ whole genome shotgun (WGS) entry which is preliminary data.</text>
</comment>
<evidence type="ECO:0000313" key="4">
    <source>
        <dbReference type="Proteomes" id="UP001596091"/>
    </source>
</evidence>
<dbReference type="GO" id="GO:0016787">
    <property type="term" value="F:hydrolase activity"/>
    <property type="evidence" value="ECO:0007669"/>
    <property type="project" value="UniProtKB-KW"/>
</dbReference>
<evidence type="ECO:0000313" key="3">
    <source>
        <dbReference type="EMBL" id="MFC5860789.1"/>
    </source>
</evidence>
<dbReference type="PANTHER" id="PTHR21666">
    <property type="entry name" value="PEPTIDASE-RELATED"/>
    <property type="match status" value="1"/>
</dbReference>
<dbReference type="EMBL" id="JBHSPH010000001">
    <property type="protein sequence ID" value="MFC5860789.1"/>
    <property type="molecule type" value="Genomic_DNA"/>
</dbReference>
<dbReference type="InterPro" id="IPR050570">
    <property type="entry name" value="Cell_wall_metabolism_enzyme"/>
</dbReference>
<dbReference type="SUPFAM" id="SSF51261">
    <property type="entry name" value="Duplicated hybrid motif"/>
    <property type="match status" value="1"/>
</dbReference>
<proteinExistence type="predicted"/>
<keyword evidence="1" id="KW-0732">Signal</keyword>